<dbReference type="AlphaFoldDB" id="A0A194PQW6"/>
<evidence type="ECO:0000313" key="3">
    <source>
        <dbReference type="Proteomes" id="UP000053268"/>
    </source>
</evidence>
<dbReference type="Proteomes" id="UP000053268">
    <property type="component" value="Unassembled WGS sequence"/>
</dbReference>
<evidence type="ECO:0000313" key="2">
    <source>
        <dbReference type="EMBL" id="KPI95353.1"/>
    </source>
</evidence>
<dbReference type="EMBL" id="KQ459596">
    <property type="protein sequence ID" value="KPI95353.1"/>
    <property type="molecule type" value="Genomic_DNA"/>
</dbReference>
<protein>
    <submittedName>
        <fullName evidence="2">Uncharacterized protein</fullName>
    </submittedName>
</protein>
<reference evidence="2 3" key="1">
    <citation type="journal article" date="2015" name="Nat. Commun.">
        <title>Outbred genome sequencing and CRISPR/Cas9 gene editing in butterflies.</title>
        <authorList>
            <person name="Li X."/>
            <person name="Fan D."/>
            <person name="Zhang W."/>
            <person name="Liu G."/>
            <person name="Zhang L."/>
            <person name="Zhao L."/>
            <person name="Fang X."/>
            <person name="Chen L."/>
            <person name="Dong Y."/>
            <person name="Chen Y."/>
            <person name="Ding Y."/>
            <person name="Zhao R."/>
            <person name="Feng M."/>
            <person name="Zhu Y."/>
            <person name="Feng Y."/>
            <person name="Jiang X."/>
            <person name="Zhu D."/>
            <person name="Xiang H."/>
            <person name="Feng X."/>
            <person name="Li S."/>
            <person name="Wang J."/>
            <person name="Zhang G."/>
            <person name="Kronforst M.R."/>
            <person name="Wang W."/>
        </authorList>
    </citation>
    <scope>NUCLEOTIDE SEQUENCE [LARGE SCALE GENOMIC DNA]</scope>
    <source>
        <strain evidence="2">Ya'a_city_454_Px</strain>
        <tissue evidence="2">Whole body</tissue>
    </source>
</reference>
<organism evidence="2 3">
    <name type="scientific">Papilio xuthus</name>
    <name type="common">Asian swallowtail butterfly</name>
    <dbReference type="NCBI Taxonomy" id="66420"/>
    <lineage>
        <taxon>Eukaryota</taxon>
        <taxon>Metazoa</taxon>
        <taxon>Ecdysozoa</taxon>
        <taxon>Arthropoda</taxon>
        <taxon>Hexapoda</taxon>
        <taxon>Insecta</taxon>
        <taxon>Pterygota</taxon>
        <taxon>Neoptera</taxon>
        <taxon>Endopterygota</taxon>
        <taxon>Lepidoptera</taxon>
        <taxon>Glossata</taxon>
        <taxon>Ditrysia</taxon>
        <taxon>Papilionoidea</taxon>
        <taxon>Papilionidae</taxon>
        <taxon>Papilioninae</taxon>
        <taxon>Papilio</taxon>
    </lineage>
</organism>
<name>A0A194PQW6_PAPXU</name>
<proteinExistence type="predicted"/>
<keyword evidence="3" id="KW-1185">Reference proteome</keyword>
<feature type="chain" id="PRO_5008263526" evidence="1">
    <location>
        <begin position="21"/>
        <end position="222"/>
    </location>
</feature>
<accession>A0A194PQW6</accession>
<gene>
    <name evidence="2" type="ORF">RR46_08812</name>
</gene>
<sequence length="222" mass="25846">MNILLIRYFLFQLAINFVELNNVVSDEKHDLGHDRRQDNVGYDSHRSNRRFEKDDDEEWHVAHLKGRDRPDNSRCKAETLQDRIARYKQSIREDASLLEFVSVDAIPVDLKDIKDPCLSNIDVERRNEENVTKVEDIKANDTVVDVSPATIASVVSEGSEDVEAEKIRRSEYQFSSIEYYEETSNFDPETCPDEVDVISLQVDDLQKIDIECELMMEWKSLE</sequence>
<feature type="signal peptide" evidence="1">
    <location>
        <begin position="1"/>
        <end position="20"/>
    </location>
</feature>
<evidence type="ECO:0000256" key="1">
    <source>
        <dbReference type="SAM" id="SignalP"/>
    </source>
</evidence>
<keyword evidence="1" id="KW-0732">Signal</keyword>